<keyword evidence="4" id="KW-1185">Reference proteome</keyword>
<reference evidence="4" key="1">
    <citation type="journal article" date="2002" name="DNA Res.">
        <title>Complete genomic sequence of nitrogen-fixing symbiotic bacterium Bradyrhizobium japonicum USDA110.</title>
        <authorList>
            <person name="Kaneko T."/>
            <person name="Nakamura Y."/>
            <person name="Sato S."/>
            <person name="Minamisawa K."/>
            <person name="Uchiumi T."/>
            <person name="Sasamoto S."/>
            <person name="Watanabe A."/>
            <person name="Idesawa K."/>
            <person name="Iriguchi M."/>
            <person name="Kawashima K."/>
            <person name="Kohara M."/>
            <person name="Matsumoto M."/>
            <person name="Shimpo S."/>
            <person name="Tsuruoka H."/>
            <person name="Wada T."/>
            <person name="Yamada M."/>
            <person name="Tabata S."/>
        </authorList>
    </citation>
    <scope>NUCLEOTIDE SEQUENCE [LARGE SCALE GENOMIC DNA]</scope>
    <source>
        <strain evidence="4">JCM 10833 / BCRC 13528 / IAM 13628 / NBRC 14792 / USDA 110</strain>
    </source>
</reference>
<dbReference type="GO" id="GO:0061595">
    <property type="term" value="F:6-deoxy-6-sulfofructose-1-phosphate aldolase activity"/>
    <property type="evidence" value="ECO:0000318"/>
    <property type="project" value="GO_Central"/>
</dbReference>
<proteinExistence type="inferred from homology"/>
<keyword evidence="2" id="KW-0456">Lyase</keyword>
<sequence length="369" mass="40733">MPPRRRPQRNPHHQRVSCIHEDEAMRTIGKNRGLARLADADGHFRIVALDQRPPLFDAIAKAKGITRDQVEYSDVTAAKRLLVENLAPHCSSMLFDPNFAVPAAIDLLPPRCGLIMTLEEHRVEETAGGRKSRAITNWSVDKIRAMGGDAVKVLAWYRPDADAAVNEHQKKFVREIGEGCARHDIPYVLELLVYPFLGSANHTADYVESPGKLPALVIDSVREFAKPEYNVDLLKLESPLAANSLPARDGSAEAKAAQKEFDAIGDICRARNIPWVLLSGGAAPEKFERVLDYSYAAGASGFLAGRTIWLDAVLKNFPDRAAVAASLRKDGLNVLDRLSELTTAKGTQWKARYPGFTDIKQEGDFARAY</sequence>
<dbReference type="InParanoid" id="Q89GJ5"/>
<dbReference type="Proteomes" id="UP000002526">
    <property type="component" value="Chromosome"/>
</dbReference>
<dbReference type="OrthoDB" id="9802970at2"/>
<gene>
    <name evidence="3" type="ordered locus">bll6350</name>
</gene>
<dbReference type="EnsemblBacteria" id="BAC51615">
    <property type="protein sequence ID" value="BAC51615"/>
    <property type="gene ID" value="BAC51615"/>
</dbReference>
<organism evidence="3 4">
    <name type="scientific">Bradyrhizobium diazoefficiens (strain JCM 10833 / BCRC 13528 / IAM 13628 / NBRC 14792 / USDA 110)</name>
    <dbReference type="NCBI Taxonomy" id="224911"/>
    <lineage>
        <taxon>Bacteria</taxon>
        <taxon>Pseudomonadati</taxon>
        <taxon>Pseudomonadota</taxon>
        <taxon>Alphaproteobacteria</taxon>
        <taxon>Hyphomicrobiales</taxon>
        <taxon>Nitrobacteraceae</taxon>
        <taxon>Bradyrhizobium</taxon>
    </lineage>
</organism>
<evidence type="ECO:0000256" key="2">
    <source>
        <dbReference type="ARBA" id="ARBA00023239"/>
    </source>
</evidence>
<dbReference type="Pfam" id="PF01791">
    <property type="entry name" value="DeoC"/>
    <property type="match status" value="1"/>
</dbReference>
<evidence type="ECO:0000256" key="1">
    <source>
        <dbReference type="ARBA" id="ARBA00008679"/>
    </source>
</evidence>
<dbReference type="STRING" id="224911.AAV28_29310"/>
<dbReference type="GO" id="GO:1902777">
    <property type="term" value="P:6-sulfoquinovose(1-) catabolic process"/>
    <property type="evidence" value="ECO:0000318"/>
    <property type="project" value="GO_Central"/>
</dbReference>
<dbReference type="PANTHER" id="PTHR39340">
    <property type="entry name" value="SULFOFRUCTOSEPHOSPHATE ALDOLASE"/>
    <property type="match status" value="1"/>
</dbReference>
<dbReference type="KEGG" id="bja:bll6350"/>
<dbReference type="HOGENOM" id="CLU_058971_0_0_5"/>
<comment type="similarity">
    <text evidence="1">Belongs to the aldolase LacD family.</text>
</comment>
<name>Q89GJ5_BRADU</name>
<accession>Q89GJ5</accession>
<dbReference type="FunCoup" id="Q89GJ5">
    <property type="interactions" value="8"/>
</dbReference>
<dbReference type="InterPro" id="IPR013785">
    <property type="entry name" value="Aldolase_TIM"/>
</dbReference>
<dbReference type="NCBIfam" id="NF009498">
    <property type="entry name" value="PRK12858.1"/>
    <property type="match status" value="1"/>
</dbReference>
<dbReference type="InterPro" id="IPR002915">
    <property type="entry name" value="DeoC/FbaB/LacD_aldolase"/>
</dbReference>
<dbReference type="SUPFAM" id="SSF51569">
    <property type="entry name" value="Aldolase"/>
    <property type="match status" value="1"/>
</dbReference>
<evidence type="ECO:0000313" key="4">
    <source>
        <dbReference type="Proteomes" id="UP000002526"/>
    </source>
</evidence>
<dbReference type="Gene3D" id="3.20.20.70">
    <property type="entry name" value="Aldolase class I"/>
    <property type="match status" value="1"/>
</dbReference>
<protein>
    <submittedName>
        <fullName evidence="3">Bll6350 protein</fullName>
    </submittedName>
</protein>
<dbReference type="AlphaFoldDB" id="Q89GJ5"/>
<dbReference type="SMART" id="SM01133">
    <property type="entry name" value="DeoC"/>
    <property type="match status" value="1"/>
</dbReference>
<dbReference type="PANTHER" id="PTHR39340:SF1">
    <property type="entry name" value="SULFOFRUCTOSEPHOSPHATE ALDOLASE"/>
    <property type="match status" value="1"/>
</dbReference>
<dbReference type="FunFam" id="3.20.20.70:FF:000564">
    <property type="entry name" value="Bll6350 protein"/>
    <property type="match status" value="1"/>
</dbReference>
<dbReference type="eggNOG" id="COG3684">
    <property type="taxonomic scope" value="Bacteria"/>
</dbReference>
<dbReference type="PATRIC" id="fig|224911.5.peg.6489"/>
<evidence type="ECO:0000313" key="3">
    <source>
        <dbReference type="EMBL" id="BAC51615.1"/>
    </source>
</evidence>
<dbReference type="InterPro" id="IPR050552">
    <property type="entry name" value="LacD_aldolase"/>
</dbReference>
<dbReference type="EMBL" id="BA000040">
    <property type="protein sequence ID" value="BAC51615.1"/>
    <property type="molecule type" value="Genomic_DNA"/>
</dbReference>